<gene>
    <name evidence="2" type="ORF">EDD66_11365</name>
</gene>
<evidence type="ECO:0000256" key="1">
    <source>
        <dbReference type="SAM" id="Phobius"/>
    </source>
</evidence>
<organism evidence="2 3">
    <name type="scientific">Mobilisporobacter senegalensis</name>
    <dbReference type="NCBI Taxonomy" id="1329262"/>
    <lineage>
        <taxon>Bacteria</taxon>
        <taxon>Bacillati</taxon>
        <taxon>Bacillota</taxon>
        <taxon>Clostridia</taxon>
        <taxon>Lachnospirales</taxon>
        <taxon>Lachnospiraceae</taxon>
        <taxon>Mobilisporobacter</taxon>
    </lineage>
</organism>
<evidence type="ECO:0000313" key="3">
    <source>
        <dbReference type="Proteomes" id="UP000273083"/>
    </source>
</evidence>
<dbReference type="EMBL" id="RJVG01000013">
    <property type="protein sequence ID" value="ROR23670.1"/>
    <property type="molecule type" value="Genomic_DNA"/>
</dbReference>
<keyword evidence="3" id="KW-1185">Reference proteome</keyword>
<sequence length="303" mass="34387">MGNNNTYNKNNRASITVEASLVLPIFIFGIMAILYFLQILLVQEIIQSAITQTGEFASQYAFIYDYIKNYEGDDKYNEKNEAKNDSKFNNISKEYVDINNLGASIFYQAKMKEYINKDIIDNSCVIGGIGGISLLQSKFLEQNDMIEIIALYNIKIPVPIYRLGNILTVQSVKIRAFTGYKPINYLIEKKEDGAVDDRIVYITRTGTVYHIRRDCTYIKFNISECKFENLGVQRNDSGGKYYACESCMRDKHLDSTAVVYITSDGNRYHSTLSCSKLKRSVIEILLSKVQGRSPCSRCGGHGD</sequence>
<name>A0A3N1XA72_9FIRM</name>
<dbReference type="OrthoDB" id="1766790at2"/>
<keyword evidence="1" id="KW-1133">Transmembrane helix</keyword>
<evidence type="ECO:0000313" key="2">
    <source>
        <dbReference type="EMBL" id="ROR23670.1"/>
    </source>
</evidence>
<proteinExistence type="predicted"/>
<keyword evidence="1" id="KW-0812">Transmembrane</keyword>
<evidence type="ECO:0008006" key="4">
    <source>
        <dbReference type="Google" id="ProtNLM"/>
    </source>
</evidence>
<reference evidence="2 3" key="1">
    <citation type="submission" date="2018-11" db="EMBL/GenBank/DDBJ databases">
        <title>Genomic Encyclopedia of Type Strains, Phase IV (KMG-IV): sequencing the most valuable type-strain genomes for metagenomic binning, comparative biology and taxonomic classification.</title>
        <authorList>
            <person name="Goeker M."/>
        </authorList>
    </citation>
    <scope>NUCLEOTIDE SEQUENCE [LARGE SCALE GENOMIC DNA]</scope>
    <source>
        <strain evidence="2 3">DSM 26537</strain>
    </source>
</reference>
<protein>
    <recommendedName>
        <fullName evidence="4">TadE-like protein</fullName>
    </recommendedName>
</protein>
<dbReference type="RefSeq" id="WP_123610666.1">
    <property type="nucleotide sequence ID" value="NZ_RJVG01000013.1"/>
</dbReference>
<dbReference type="AlphaFoldDB" id="A0A3N1XA72"/>
<comment type="caution">
    <text evidence="2">The sequence shown here is derived from an EMBL/GenBank/DDBJ whole genome shotgun (WGS) entry which is preliminary data.</text>
</comment>
<keyword evidence="1" id="KW-0472">Membrane</keyword>
<dbReference type="Proteomes" id="UP000273083">
    <property type="component" value="Unassembled WGS sequence"/>
</dbReference>
<accession>A0A3N1XA72</accession>
<feature type="transmembrane region" description="Helical" evidence="1">
    <location>
        <begin position="21"/>
        <end position="41"/>
    </location>
</feature>